<feature type="binding site" evidence="8">
    <location>
        <position position="282"/>
    </location>
    <ligand>
        <name>L-glutamine</name>
        <dbReference type="ChEBI" id="CHEBI:58359"/>
    </ligand>
</feature>
<dbReference type="NCBIfam" id="NF009475">
    <property type="entry name" value="PRK12838.1"/>
    <property type="match status" value="1"/>
</dbReference>
<dbReference type="InterPro" id="IPR006274">
    <property type="entry name" value="CarbamoylP_synth_ssu"/>
</dbReference>
<dbReference type="PANTHER" id="PTHR43418:SF7">
    <property type="entry name" value="CARBAMOYL-PHOSPHATE SYNTHASE SMALL CHAIN"/>
    <property type="match status" value="1"/>
</dbReference>
<evidence type="ECO:0000256" key="2">
    <source>
        <dbReference type="ARBA" id="ARBA00007800"/>
    </source>
</evidence>
<comment type="catalytic activity">
    <reaction evidence="7 8">
        <text>hydrogencarbonate + L-glutamine + 2 ATP + H2O = carbamoyl phosphate + L-glutamate + 2 ADP + phosphate + 2 H(+)</text>
        <dbReference type="Rhea" id="RHEA:18633"/>
        <dbReference type="ChEBI" id="CHEBI:15377"/>
        <dbReference type="ChEBI" id="CHEBI:15378"/>
        <dbReference type="ChEBI" id="CHEBI:17544"/>
        <dbReference type="ChEBI" id="CHEBI:29985"/>
        <dbReference type="ChEBI" id="CHEBI:30616"/>
        <dbReference type="ChEBI" id="CHEBI:43474"/>
        <dbReference type="ChEBI" id="CHEBI:58228"/>
        <dbReference type="ChEBI" id="CHEBI:58359"/>
        <dbReference type="ChEBI" id="CHEBI:456216"/>
        <dbReference type="EC" id="6.3.5.5"/>
    </reaction>
</comment>
<evidence type="ECO:0000256" key="6">
    <source>
        <dbReference type="ARBA" id="ARBA00022962"/>
    </source>
</evidence>
<dbReference type="Proteomes" id="UP000789833">
    <property type="component" value="Unassembled WGS sequence"/>
</dbReference>
<comment type="caution">
    <text evidence="8">Lacks conserved residue(s) required for the propagation of feature annotation.</text>
</comment>
<feature type="region of interest" description="CPSase" evidence="8">
    <location>
        <begin position="1"/>
        <end position="164"/>
    </location>
</feature>
<evidence type="ECO:0000259" key="9">
    <source>
        <dbReference type="SMART" id="SM01097"/>
    </source>
</evidence>
<dbReference type="Gene3D" id="3.40.50.880">
    <property type="match status" value="1"/>
</dbReference>
<keyword evidence="11" id="KW-1185">Reference proteome</keyword>
<dbReference type="Pfam" id="PF00988">
    <property type="entry name" value="CPSase_sm_chain"/>
    <property type="match status" value="1"/>
</dbReference>
<feature type="binding site" evidence="8">
    <location>
        <position position="244"/>
    </location>
    <ligand>
        <name>L-glutamine</name>
        <dbReference type="ChEBI" id="CHEBI:58359"/>
    </ligand>
</feature>
<keyword evidence="3 8" id="KW-0436">Ligase</keyword>
<dbReference type="PRINTS" id="PR00096">
    <property type="entry name" value="GATASE"/>
</dbReference>
<dbReference type="InterPro" id="IPR017926">
    <property type="entry name" value="GATASE"/>
</dbReference>
<keyword evidence="8" id="KW-0665">Pyrimidine biosynthesis</keyword>
<comment type="pathway">
    <text evidence="8">Pyrimidine metabolism; UMP biosynthesis via de novo pathway; (S)-dihydroorotate from bicarbonate: step 1/3.</text>
</comment>
<feature type="domain" description="Carbamoyl-phosphate synthase small subunit N-terminal" evidence="9">
    <location>
        <begin position="2"/>
        <end position="132"/>
    </location>
</feature>
<dbReference type="PRINTS" id="PR00099">
    <property type="entry name" value="CPSGATASE"/>
</dbReference>
<evidence type="ECO:0000313" key="11">
    <source>
        <dbReference type="Proteomes" id="UP000789833"/>
    </source>
</evidence>
<dbReference type="PANTHER" id="PTHR43418">
    <property type="entry name" value="MULTIFUNCTIONAL TRYPTOPHAN BIOSYNTHESIS PROTEIN-RELATED"/>
    <property type="match status" value="1"/>
</dbReference>
<feature type="active site" evidence="8">
    <location>
        <position position="325"/>
    </location>
</feature>
<dbReference type="GO" id="GO:0004088">
    <property type="term" value="F:carbamoyl-phosphate synthase (glutamine-hydrolyzing) activity"/>
    <property type="evidence" value="ECO:0007669"/>
    <property type="project" value="UniProtKB-EC"/>
</dbReference>
<evidence type="ECO:0000256" key="1">
    <source>
        <dbReference type="ARBA" id="ARBA00005077"/>
    </source>
</evidence>
<dbReference type="InterPro" id="IPR029062">
    <property type="entry name" value="Class_I_gatase-like"/>
</dbReference>
<dbReference type="CDD" id="cd01744">
    <property type="entry name" value="GATase1_CPSase"/>
    <property type="match status" value="1"/>
</dbReference>
<organism evidence="10 11">
    <name type="scientific">Sutcliffiella rhizosphaerae</name>
    <dbReference type="NCBI Taxonomy" id="2880967"/>
    <lineage>
        <taxon>Bacteria</taxon>
        <taxon>Bacillati</taxon>
        <taxon>Bacillota</taxon>
        <taxon>Bacilli</taxon>
        <taxon>Bacillales</taxon>
        <taxon>Bacillaceae</taxon>
        <taxon>Sutcliffiella</taxon>
    </lineage>
</organism>
<comment type="function">
    <text evidence="8">Small subunit of the glutamine-dependent carbamoyl phosphate synthetase (CPSase). CPSase catalyzes the formation of carbamoyl phosphate from the ammonia moiety of glutamine, carbonate, and phosphate donated by ATP, constituting the first step of 2 biosynthetic pathways, one leading to arginine and/or urea and the other to pyrimidine nucleotides. The small subunit (glutamine amidotransferase) binds and cleaves glutamine to supply the large subunit with the substrate ammonia.</text>
</comment>
<feature type="binding site" evidence="8">
    <location>
        <position position="213"/>
    </location>
    <ligand>
        <name>L-glutamine</name>
        <dbReference type="ChEBI" id="CHEBI:58359"/>
    </ligand>
</feature>
<dbReference type="Pfam" id="PF00117">
    <property type="entry name" value="GATase"/>
    <property type="match status" value="1"/>
</dbReference>
<comment type="caution">
    <text evidence="10">The sequence shown here is derived from an EMBL/GenBank/DDBJ whole genome shotgun (WGS) entry which is preliminary data.</text>
</comment>
<dbReference type="PRINTS" id="PR00097">
    <property type="entry name" value="ANTSNTHASEII"/>
</dbReference>
<feature type="binding site" evidence="8">
    <location>
        <position position="241"/>
    </location>
    <ligand>
        <name>L-glutamine</name>
        <dbReference type="ChEBI" id="CHEBI:58359"/>
    </ligand>
</feature>
<evidence type="ECO:0000256" key="7">
    <source>
        <dbReference type="ARBA" id="ARBA00048816"/>
    </source>
</evidence>
<sequence length="358" mass="39757">MEKGFLVLETGEVFPGTFIGSEKDAVGEVVFNTSMTGYQEIMSDPSYAGQIIVFCYPLIGNYGINSRDFEGDTIHIKGVVMGESCTFPNHYSSERAANEWLESLNISGLVDVDTRELVKTIRKHGSLKGIITKQPGIFPQQKDYPNWVEVVSTKEMMFYQGNGPHVALLDFGYKKSILEALLKEGCSVSIMPYTSTFTEIVKLNPDGIVFSNGPGDPKVLSKFLIEYKQMAEAYPSLGICLGHQLIALAFGADTEKLLFGHRGGNHPVKDLITGKVFMTSQNHSYVVSETSIDQNIFTVTHKNINDQTVEGLKHNSFKVISVQFHPEAHPGPQDTHYVFIQFLNYINEKTGVMSYATI</sequence>
<dbReference type="PROSITE" id="PS51273">
    <property type="entry name" value="GATASE_TYPE_1"/>
    <property type="match status" value="1"/>
</dbReference>
<feature type="active site" description="Nucleophile" evidence="8">
    <location>
        <position position="240"/>
    </location>
</feature>
<dbReference type="EC" id="6.3.5.5" evidence="8"/>
<keyword evidence="5 8" id="KW-0067">ATP-binding</keyword>
<feature type="active site" evidence="8">
    <location>
        <position position="327"/>
    </location>
</feature>
<keyword evidence="8" id="KW-0055">Arginine biosynthesis</keyword>
<dbReference type="SUPFAM" id="SSF52021">
    <property type="entry name" value="Carbamoyl phosphate synthetase, small subunit N-terminal domain"/>
    <property type="match status" value="1"/>
</dbReference>
<evidence type="ECO:0000256" key="8">
    <source>
        <dbReference type="HAMAP-Rule" id="MF_01209"/>
    </source>
</evidence>
<name>A0ABM8YNW4_9BACI</name>
<gene>
    <name evidence="10" type="primary">carA_2</name>
    <name evidence="8" type="synonym">carA</name>
    <name evidence="10" type="ORF">BACCIP111883_02430</name>
</gene>
<reference evidence="10 11" key="1">
    <citation type="submission" date="2021-10" db="EMBL/GenBank/DDBJ databases">
        <authorList>
            <person name="Criscuolo A."/>
        </authorList>
    </citation>
    <scope>NUCLEOTIDE SEQUENCE [LARGE SCALE GENOMIC DNA]</scope>
    <source>
        <strain evidence="11">CIP 111883</strain>
    </source>
</reference>
<evidence type="ECO:0000256" key="5">
    <source>
        <dbReference type="ARBA" id="ARBA00022840"/>
    </source>
</evidence>
<dbReference type="InterPro" id="IPR002474">
    <property type="entry name" value="CarbamoylP_synth_ssu_N"/>
</dbReference>
<feature type="binding site" evidence="8">
    <location>
        <position position="215"/>
    </location>
    <ligand>
        <name>L-glutamine</name>
        <dbReference type="ChEBI" id="CHEBI:58359"/>
    </ligand>
</feature>
<comment type="catalytic activity">
    <reaction evidence="8">
        <text>L-glutamine + H2O = L-glutamate + NH4(+)</text>
        <dbReference type="Rhea" id="RHEA:15889"/>
        <dbReference type="ChEBI" id="CHEBI:15377"/>
        <dbReference type="ChEBI" id="CHEBI:28938"/>
        <dbReference type="ChEBI" id="CHEBI:29985"/>
        <dbReference type="ChEBI" id="CHEBI:58359"/>
    </reaction>
</comment>
<keyword evidence="6 8" id="KW-0315">Glutamine amidotransferase</keyword>
<proteinExistence type="inferred from homology"/>
<dbReference type="SUPFAM" id="SSF52317">
    <property type="entry name" value="Class I glutamine amidotransferase-like"/>
    <property type="match status" value="1"/>
</dbReference>
<dbReference type="HAMAP" id="MF_01209">
    <property type="entry name" value="CPSase_S_chain"/>
    <property type="match status" value="1"/>
</dbReference>
<comment type="subunit">
    <text evidence="8">Composed of two chains; the small (or glutamine) chain promotes the hydrolysis of glutamine to ammonia, which is used by the large (or ammonia) chain to synthesize carbamoyl phosphate. Tetramer of heterodimers (alpha,beta)4.</text>
</comment>
<protein>
    <recommendedName>
        <fullName evidence="8">Carbamoyl phosphate synthase small chain</fullName>
        <ecNumber evidence="8">6.3.5.5</ecNumber>
    </recommendedName>
    <alternativeName>
        <fullName evidence="8">Carbamoyl phosphate synthetase glutamine chain</fullName>
    </alternativeName>
</protein>
<dbReference type="InterPro" id="IPR036480">
    <property type="entry name" value="CarbP_synth_ssu_N_sf"/>
</dbReference>
<keyword evidence="8" id="KW-0028">Amino-acid biosynthesis</keyword>
<comment type="similarity">
    <text evidence="2 8">Belongs to the CarA family.</text>
</comment>
<comment type="pathway">
    <text evidence="1 8">Amino-acid biosynthesis; L-arginine biosynthesis; carbamoyl phosphate from bicarbonate: step 1/1.</text>
</comment>
<dbReference type="InterPro" id="IPR035686">
    <property type="entry name" value="CPSase_GATase1"/>
</dbReference>
<dbReference type="InterPro" id="IPR050472">
    <property type="entry name" value="Anth_synth/Amidotransfase"/>
</dbReference>
<dbReference type="EMBL" id="CAKJTJ010000012">
    <property type="protein sequence ID" value="CAG9621657.1"/>
    <property type="molecule type" value="Genomic_DNA"/>
</dbReference>
<evidence type="ECO:0000256" key="4">
    <source>
        <dbReference type="ARBA" id="ARBA00022741"/>
    </source>
</evidence>
<accession>A0ABM8YNW4</accession>
<evidence type="ECO:0000313" key="10">
    <source>
        <dbReference type="EMBL" id="CAG9621657.1"/>
    </source>
</evidence>
<feature type="binding site" evidence="8">
    <location>
        <position position="46"/>
    </location>
    <ligand>
        <name>L-glutamine</name>
        <dbReference type="ChEBI" id="CHEBI:58359"/>
    </ligand>
</feature>
<feature type="binding site" evidence="8">
    <location>
        <position position="285"/>
    </location>
    <ligand>
        <name>L-glutamine</name>
        <dbReference type="ChEBI" id="CHEBI:58359"/>
    </ligand>
</feature>
<keyword evidence="4 8" id="KW-0547">Nucleotide-binding</keyword>
<dbReference type="RefSeq" id="WP_230501541.1">
    <property type="nucleotide sequence ID" value="NZ_CAKJTJ010000012.1"/>
</dbReference>
<dbReference type="SMART" id="SM01097">
    <property type="entry name" value="CPSase_sm_chain"/>
    <property type="match status" value="1"/>
</dbReference>
<dbReference type="Gene3D" id="3.50.30.20">
    <property type="entry name" value="Carbamoyl-phosphate synthase small subunit, N-terminal domain"/>
    <property type="match status" value="1"/>
</dbReference>
<evidence type="ECO:0000256" key="3">
    <source>
        <dbReference type="ARBA" id="ARBA00022598"/>
    </source>
</evidence>
<dbReference type="NCBIfam" id="TIGR01368">
    <property type="entry name" value="CPSaseIIsmall"/>
    <property type="match status" value="1"/>
</dbReference>